<keyword evidence="9" id="KW-0460">Magnesium</keyword>
<evidence type="ECO:0008006" key="16">
    <source>
        <dbReference type="Google" id="ProtNLM"/>
    </source>
</evidence>
<evidence type="ECO:0000256" key="2">
    <source>
        <dbReference type="ARBA" id="ARBA00022679"/>
    </source>
</evidence>
<evidence type="ECO:0000256" key="6">
    <source>
        <dbReference type="ARBA" id="ARBA00022741"/>
    </source>
</evidence>
<dbReference type="RefSeq" id="WP_084081622.1">
    <property type="nucleotide sequence ID" value="NZ_CAJTBZ010000008.1"/>
</dbReference>
<evidence type="ECO:0000313" key="14">
    <source>
        <dbReference type="EMBL" id="OXE47365.1"/>
    </source>
</evidence>
<feature type="domain" description="tRNA nucleotidyltransferase/poly(A) polymerase RNA and SrmB- binding" evidence="13">
    <location>
        <begin position="153"/>
        <end position="213"/>
    </location>
</feature>
<dbReference type="Gene3D" id="3.30.460.10">
    <property type="entry name" value="Beta Polymerase, domain 2"/>
    <property type="match status" value="1"/>
</dbReference>
<dbReference type="InterPro" id="IPR043519">
    <property type="entry name" value="NT_sf"/>
</dbReference>
<name>A0A227KK13_9BURK</name>
<keyword evidence="6" id="KW-0547">Nucleotide-binding</keyword>
<sequence>MKRYIVGGWVRDTLLKEEGFDIAPQDKDWVVVGASPEEMVKRGFIPVGADFPVFIDPKNGEELALARTERKSGKGYHGFVFHADPSVTLEEDLLRRDLTINAMAFDEDGSLIDCYGGKEDLKNRVLRHISDAFAEDPVRLLRVARFSARLSEFSIAPETMTLLQTIVSSGESDNLVQERVTQEFLRALEESKPSRFFEVLRETGYLERAFPAWKLSPSVLAKVDEVKSKDPRLKRFVASLEEVPVQDLNKILKALRLPKEYSELAVLAKTYEKKVPKVSSSSSEKLLFLKKTDSLRRPERFKQLLDCYETDLSKDERDYWEQLADAVRQLDLKEIVAKVKDKKDVPKMVDEARCLLIEKFSK</sequence>
<evidence type="ECO:0000256" key="1">
    <source>
        <dbReference type="ARBA" id="ARBA00001946"/>
    </source>
</evidence>
<keyword evidence="5" id="KW-0479">Metal-binding</keyword>
<keyword evidence="10 11" id="KW-0694">RNA-binding</keyword>
<evidence type="ECO:0000256" key="4">
    <source>
        <dbReference type="ARBA" id="ARBA00022695"/>
    </source>
</evidence>
<dbReference type="PANTHER" id="PTHR47545:SF1">
    <property type="entry name" value="MULTIFUNCTIONAL CCA PROTEIN"/>
    <property type="match status" value="1"/>
</dbReference>
<evidence type="ECO:0000256" key="8">
    <source>
        <dbReference type="ARBA" id="ARBA00022840"/>
    </source>
</evidence>
<protein>
    <recommendedName>
        <fullName evidence="16">CCA tRNA nucleotidyltransferase</fullName>
    </recommendedName>
</protein>
<dbReference type="SUPFAM" id="SSF81891">
    <property type="entry name" value="Poly A polymerase C-terminal region-like"/>
    <property type="match status" value="1"/>
</dbReference>
<dbReference type="Pfam" id="PF01743">
    <property type="entry name" value="PolyA_pol"/>
    <property type="match status" value="1"/>
</dbReference>
<keyword evidence="7" id="KW-0692">RNA repair</keyword>
<dbReference type="GO" id="GO:0042245">
    <property type="term" value="P:RNA repair"/>
    <property type="evidence" value="ECO:0007669"/>
    <property type="project" value="UniProtKB-KW"/>
</dbReference>
<evidence type="ECO:0000256" key="3">
    <source>
        <dbReference type="ARBA" id="ARBA00022694"/>
    </source>
</evidence>
<dbReference type="GO" id="GO:0004810">
    <property type="term" value="F:CCA tRNA nucleotidyltransferase activity"/>
    <property type="evidence" value="ECO:0007669"/>
    <property type="project" value="InterPro"/>
</dbReference>
<reference evidence="15" key="1">
    <citation type="submission" date="2017-05" db="EMBL/GenBank/DDBJ databases">
        <title>Improved OligoMM genomes.</title>
        <authorList>
            <person name="Garzetti D."/>
        </authorList>
    </citation>
    <scope>NUCLEOTIDE SEQUENCE [LARGE SCALE GENOMIC DNA]</scope>
    <source>
        <strain evidence="15">YL45</strain>
    </source>
</reference>
<evidence type="ECO:0000259" key="12">
    <source>
        <dbReference type="Pfam" id="PF01743"/>
    </source>
</evidence>
<evidence type="ECO:0000256" key="10">
    <source>
        <dbReference type="ARBA" id="ARBA00022884"/>
    </source>
</evidence>
<dbReference type="GO" id="GO:0046872">
    <property type="term" value="F:metal ion binding"/>
    <property type="evidence" value="ECO:0007669"/>
    <property type="project" value="UniProtKB-KW"/>
</dbReference>
<comment type="caution">
    <text evidence="14">The sequence shown here is derived from an EMBL/GenBank/DDBJ whole genome shotgun (WGS) entry which is preliminary data.</text>
</comment>
<keyword evidence="3" id="KW-0819">tRNA processing</keyword>
<dbReference type="PANTHER" id="PTHR47545">
    <property type="entry name" value="MULTIFUNCTIONAL CCA PROTEIN"/>
    <property type="match status" value="1"/>
</dbReference>
<dbReference type="AlphaFoldDB" id="A0A227KK13"/>
<keyword evidence="8" id="KW-0067">ATP-binding</keyword>
<dbReference type="InterPro" id="IPR012006">
    <property type="entry name" value="CCA_bact"/>
</dbReference>
<evidence type="ECO:0000256" key="5">
    <source>
        <dbReference type="ARBA" id="ARBA00022723"/>
    </source>
</evidence>
<keyword evidence="15" id="KW-1185">Reference proteome</keyword>
<evidence type="ECO:0000256" key="9">
    <source>
        <dbReference type="ARBA" id="ARBA00022842"/>
    </source>
</evidence>
<dbReference type="GO" id="GO:0003723">
    <property type="term" value="F:RNA binding"/>
    <property type="evidence" value="ECO:0007669"/>
    <property type="project" value="UniProtKB-KW"/>
</dbReference>
<dbReference type="GO" id="GO:0005524">
    <property type="term" value="F:ATP binding"/>
    <property type="evidence" value="ECO:0007669"/>
    <property type="project" value="UniProtKB-KW"/>
</dbReference>
<dbReference type="SUPFAM" id="SSF81301">
    <property type="entry name" value="Nucleotidyltransferase"/>
    <property type="match status" value="1"/>
</dbReference>
<evidence type="ECO:0000259" key="13">
    <source>
        <dbReference type="Pfam" id="PF12627"/>
    </source>
</evidence>
<dbReference type="GO" id="GO:0001680">
    <property type="term" value="P:tRNA 3'-terminal CCA addition"/>
    <property type="evidence" value="ECO:0007669"/>
    <property type="project" value="InterPro"/>
</dbReference>
<dbReference type="Gene3D" id="1.10.3090.10">
    <property type="entry name" value="cca-adding enzyme, domain 2"/>
    <property type="match status" value="1"/>
</dbReference>
<dbReference type="InterPro" id="IPR050124">
    <property type="entry name" value="tRNA_CCA-adding_enzyme"/>
</dbReference>
<feature type="domain" description="Poly A polymerase head" evidence="12">
    <location>
        <begin position="4"/>
        <end position="127"/>
    </location>
</feature>
<proteinExistence type="inferred from homology"/>
<comment type="cofactor">
    <cofactor evidence="1">
        <name>Mg(2+)</name>
        <dbReference type="ChEBI" id="CHEBI:18420"/>
    </cofactor>
</comment>
<keyword evidence="2 11" id="KW-0808">Transferase</keyword>
<organism evidence="14 15">
    <name type="scientific">Turicimonas muris</name>
    <dbReference type="NCBI Taxonomy" id="1796652"/>
    <lineage>
        <taxon>Bacteria</taxon>
        <taxon>Pseudomonadati</taxon>
        <taxon>Pseudomonadota</taxon>
        <taxon>Betaproteobacteria</taxon>
        <taxon>Burkholderiales</taxon>
        <taxon>Sutterellaceae</taxon>
        <taxon>Turicimonas</taxon>
    </lineage>
</organism>
<dbReference type="GeneID" id="78362180"/>
<evidence type="ECO:0000256" key="11">
    <source>
        <dbReference type="RuleBase" id="RU003953"/>
    </source>
</evidence>
<dbReference type="Proteomes" id="UP000214610">
    <property type="component" value="Unassembled WGS sequence"/>
</dbReference>
<dbReference type="InterPro" id="IPR002646">
    <property type="entry name" value="PolA_pol_head_dom"/>
</dbReference>
<accession>A0A227KK13</accession>
<comment type="similarity">
    <text evidence="11">Belongs to the tRNA nucleotidyltransferase/poly(A) polymerase family.</text>
</comment>
<dbReference type="PIRSF" id="PIRSF000813">
    <property type="entry name" value="CCA_bact"/>
    <property type="match status" value="1"/>
</dbReference>
<evidence type="ECO:0000313" key="15">
    <source>
        <dbReference type="Proteomes" id="UP000214610"/>
    </source>
</evidence>
<evidence type="ECO:0000256" key="7">
    <source>
        <dbReference type="ARBA" id="ARBA00022800"/>
    </source>
</evidence>
<keyword evidence="4" id="KW-0548">Nucleotidyltransferase</keyword>
<gene>
    <name evidence="14" type="ORF">ADH67_08670</name>
</gene>
<dbReference type="EMBL" id="NHMP01000005">
    <property type="protein sequence ID" value="OXE47365.1"/>
    <property type="molecule type" value="Genomic_DNA"/>
</dbReference>
<dbReference type="CDD" id="cd05398">
    <property type="entry name" value="NT_ClassII-CCAase"/>
    <property type="match status" value="1"/>
</dbReference>
<dbReference type="Pfam" id="PF12627">
    <property type="entry name" value="PolyA_pol_RNAbd"/>
    <property type="match status" value="1"/>
</dbReference>
<dbReference type="InterPro" id="IPR032828">
    <property type="entry name" value="PolyA_RNA-bd"/>
</dbReference>